<dbReference type="PANTHER" id="PTHR24171">
    <property type="entry name" value="ANKYRIN REPEAT DOMAIN-CONTAINING PROTEIN 39-RELATED"/>
    <property type="match status" value="1"/>
</dbReference>
<proteinExistence type="predicted"/>
<dbReference type="EMBL" id="CP000360">
    <property type="protein sequence ID" value="ABF42432.1"/>
    <property type="molecule type" value="Genomic_DNA"/>
</dbReference>
<reference evidence="4 5" key="1">
    <citation type="journal article" date="2009" name="Appl. Environ. Microbiol.">
        <title>Three genomes from the phylum Acidobacteria provide insight into the lifestyles of these microorganisms in soils.</title>
        <authorList>
            <person name="Ward N.L."/>
            <person name="Challacombe J.F."/>
            <person name="Janssen P.H."/>
            <person name="Henrissat B."/>
            <person name="Coutinho P.M."/>
            <person name="Wu M."/>
            <person name="Xie G."/>
            <person name="Haft D.H."/>
            <person name="Sait M."/>
            <person name="Badger J."/>
            <person name="Barabote R.D."/>
            <person name="Bradley B."/>
            <person name="Brettin T.S."/>
            <person name="Brinkac L.M."/>
            <person name="Bruce D."/>
            <person name="Creasy T."/>
            <person name="Daugherty S.C."/>
            <person name="Davidsen T.M."/>
            <person name="DeBoy R.T."/>
            <person name="Detter J.C."/>
            <person name="Dodson R.J."/>
            <person name="Durkin A.S."/>
            <person name="Ganapathy A."/>
            <person name="Gwinn-Giglio M."/>
            <person name="Han C.S."/>
            <person name="Khouri H."/>
            <person name="Kiss H."/>
            <person name="Kothari S.P."/>
            <person name="Madupu R."/>
            <person name="Nelson K.E."/>
            <person name="Nelson W.C."/>
            <person name="Paulsen I."/>
            <person name="Penn K."/>
            <person name="Ren Q."/>
            <person name="Rosovitz M.J."/>
            <person name="Selengut J.D."/>
            <person name="Shrivastava S."/>
            <person name="Sullivan S.A."/>
            <person name="Tapia R."/>
            <person name="Thompson L.S."/>
            <person name="Watkins K.L."/>
            <person name="Yang Q."/>
            <person name="Yu C."/>
            <person name="Zafar N."/>
            <person name="Zhou L."/>
            <person name="Kuske C.R."/>
        </authorList>
    </citation>
    <scope>NUCLEOTIDE SEQUENCE [LARGE SCALE GENOMIC DNA]</scope>
    <source>
        <strain evidence="4 5">Ellin345</strain>
    </source>
</reference>
<keyword evidence="5" id="KW-1185">Reference proteome</keyword>
<name>Q1IL18_KORVE</name>
<dbReference type="Gene3D" id="1.25.40.20">
    <property type="entry name" value="Ankyrin repeat-containing domain"/>
    <property type="match status" value="1"/>
</dbReference>
<dbReference type="PROSITE" id="PS50088">
    <property type="entry name" value="ANK_REPEAT"/>
    <property type="match status" value="1"/>
</dbReference>
<sequence length="120" mass="12435">MTTDLIAAAKRSDMIALREALAKHPQIDAVDVQGWTALFHAAGRGDVAALRLLIDSGANVNHGIETGFTALFAAVLGQHKAVAQLLLESGAKVARMPGGGELRAHAEDQELKALLGSASS</sequence>
<organism evidence="4 5">
    <name type="scientific">Koribacter versatilis (strain Ellin345)</name>
    <dbReference type="NCBI Taxonomy" id="204669"/>
    <lineage>
        <taxon>Bacteria</taxon>
        <taxon>Pseudomonadati</taxon>
        <taxon>Acidobacteriota</taxon>
        <taxon>Terriglobia</taxon>
        <taxon>Terriglobales</taxon>
        <taxon>Candidatus Korobacteraceae</taxon>
        <taxon>Candidatus Korobacter</taxon>
    </lineage>
</organism>
<dbReference type="SUPFAM" id="SSF48403">
    <property type="entry name" value="Ankyrin repeat"/>
    <property type="match status" value="1"/>
</dbReference>
<evidence type="ECO:0000256" key="2">
    <source>
        <dbReference type="ARBA" id="ARBA00023043"/>
    </source>
</evidence>
<feature type="repeat" description="ANK" evidence="3">
    <location>
        <begin position="33"/>
        <end position="61"/>
    </location>
</feature>
<keyword evidence="1" id="KW-0677">Repeat</keyword>
<dbReference type="GO" id="GO:0004842">
    <property type="term" value="F:ubiquitin-protein transferase activity"/>
    <property type="evidence" value="ECO:0007669"/>
    <property type="project" value="TreeGrafter"/>
</dbReference>
<protein>
    <submittedName>
        <fullName evidence="4">Ankyrin</fullName>
    </submittedName>
</protein>
<dbReference type="InterPro" id="IPR002110">
    <property type="entry name" value="Ankyrin_rpt"/>
</dbReference>
<dbReference type="AlphaFoldDB" id="Q1IL18"/>
<dbReference type="EnsemblBacteria" id="ABF42432">
    <property type="protein sequence ID" value="ABF42432"/>
    <property type="gene ID" value="Acid345_3431"/>
</dbReference>
<evidence type="ECO:0000256" key="3">
    <source>
        <dbReference type="PROSITE-ProRule" id="PRU00023"/>
    </source>
</evidence>
<dbReference type="GO" id="GO:0085020">
    <property type="term" value="P:protein K6-linked ubiquitination"/>
    <property type="evidence" value="ECO:0007669"/>
    <property type="project" value="TreeGrafter"/>
</dbReference>
<accession>Q1IL18</accession>
<dbReference type="SMART" id="SM00248">
    <property type="entry name" value="ANK"/>
    <property type="match status" value="2"/>
</dbReference>
<keyword evidence="2 3" id="KW-0040">ANK repeat</keyword>
<dbReference type="Proteomes" id="UP000002432">
    <property type="component" value="Chromosome"/>
</dbReference>
<dbReference type="RefSeq" id="WP_011524231.1">
    <property type="nucleotide sequence ID" value="NC_008009.1"/>
</dbReference>
<dbReference type="PROSITE" id="PS50297">
    <property type="entry name" value="ANK_REP_REGION"/>
    <property type="match status" value="1"/>
</dbReference>
<dbReference type="STRING" id="204669.Acid345_3431"/>
<dbReference type="KEGG" id="aba:Acid345_3431"/>
<dbReference type="OrthoDB" id="455153at2"/>
<dbReference type="InterPro" id="IPR036770">
    <property type="entry name" value="Ankyrin_rpt-contain_sf"/>
</dbReference>
<dbReference type="eggNOG" id="COG0666">
    <property type="taxonomic scope" value="Bacteria"/>
</dbReference>
<gene>
    <name evidence="4" type="ordered locus">Acid345_3431</name>
</gene>
<evidence type="ECO:0000313" key="4">
    <source>
        <dbReference type="EMBL" id="ABF42432.1"/>
    </source>
</evidence>
<dbReference type="Pfam" id="PF12796">
    <property type="entry name" value="Ank_2"/>
    <property type="match status" value="1"/>
</dbReference>
<evidence type="ECO:0000313" key="5">
    <source>
        <dbReference type="Proteomes" id="UP000002432"/>
    </source>
</evidence>
<evidence type="ECO:0000256" key="1">
    <source>
        <dbReference type="ARBA" id="ARBA00022737"/>
    </source>
</evidence>
<dbReference type="PANTHER" id="PTHR24171:SF8">
    <property type="entry name" value="BRCA1-ASSOCIATED RING DOMAIN PROTEIN 1"/>
    <property type="match status" value="1"/>
</dbReference>
<dbReference type="HOGENOM" id="CLU_2046564_0_0_0"/>